<gene>
    <name evidence="1" type="ORF">K9V48_07195</name>
</gene>
<dbReference type="Pfam" id="PF05908">
    <property type="entry name" value="Gamma_PGA_hydro"/>
    <property type="match status" value="1"/>
</dbReference>
<comment type="caution">
    <text evidence="1">The sequence shown here is derived from an EMBL/GenBank/DDBJ whole genome shotgun (WGS) entry which is preliminary data.</text>
</comment>
<dbReference type="Proteomes" id="UP001165287">
    <property type="component" value="Unassembled WGS sequence"/>
</dbReference>
<organism evidence="1 2">
    <name type="scientific">Metabacillus rhizolycopersici</name>
    <dbReference type="NCBI Taxonomy" id="2875709"/>
    <lineage>
        <taxon>Bacteria</taxon>
        <taxon>Bacillati</taxon>
        <taxon>Bacillota</taxon>
        <taxon>Bacilli</taxon>
        <taxon>Bacillales</taxon>
        <taxon>Bacillaceae</taxon>
        <taxon>Metabacillus</taxon>
    </lineage>
</organism>
<evidence type="ECO:0000313" key="2">
    <source>
        <dbReference type="Proteomes" id="UP001165287"/>
    </source>
</evidence>
<dbReference type="InterPro" id="IPR038128">
    <property type="entry name" value="Gamma_PGA_hydro_sf"/>
</dbReference>
<accession>A0ABS7UP25</accession>
<dbReference type="GO" id="GO:0016787">
    <property type="term" value="F:hydrolase activity"/>
    <property type="evidence" value="ECO:0007669"/>
    <property type="project" value="UniProtKB-KW"/>
</dbReference>
<dbReference type="Gene3D" id="3.40.630.100">
    <property type="entry name" value="Poly-gamma-glutamate hydrolase, zinc-binding motif"/>
    <property type="match status" value="1"/>
</dbReference>
<proteinExistence type="predicted"/>
<keyword evidence="1" id="KW-0378">Hydrolase</keyword>
<dbReference type="InterPro" id="IPR008585">
    <property type="entry name" value="Gamma_PGA_hydro"/>
</dbReference>
<reference evidence="1" key="1">
    <citation type="submission" date="2024-05" db="EMBL/GenBank/DDBJ databases">
        <title>Metabacillus sp. nov., isolated from the rhizosphere soil of tomato plants.</title>
        <authorList>
            <person name="Ma R."/>
        </authorList>
    </citation>
    <scope>NUCLEOTIDE SEQUENCE</scope>
    <source>
        <strain evidence="1">DBTR6</strain>
    </source>
</reference>
<sequence>MDDTYLNYKQLSANEIKGKDYDIYTINNFSQTLIIALHGGGIEIGTSEATNAIARRSSSNMYIFEGLKSSGNSVLHITSTNFDEPTALNLVGLSSRTISLHGASGATPKVYIGGLDTNLINHLKNAFMRWSIKVGNASEEINGDNPNNIINRNKVSKGVQLELTRALRQSFFVNNDWSRPNRVNTTPIFWNFVNAVVEALDKTAL</sequence>
<keyword evidence="2" id="KW-1185">Reference proteome</keyword>
<evidence type="ECO:0000313" key="1">
    <source>
        <dbReference type="EMBL" id="MBZ5750031.1"/>
    </source>
</evidence>
<dbReference type="EMBL" id="JAIQUM010000010">
    <property type="protein sequence ID" value="MBZ5750031.1"/>
    <property type="molecule type" value="Genomic_DNA"/>
</dbReference>
<protein>
    <submittedName>
        <fullName evidence="1">Poly-gamma-glutamate hydrolase family protein</fullName>
    </submittedName>
</protein>
<name>A0ABS7UP25_9BACI</name>
<dbReference type="RefSeq" id="WP_224138024.1">
    <property type="nucleotide sequence ID" value="NZ_JAIQUM010000010.1"/>
</dbReference>